<dbReference type="InterPro" id="IPR001478">
    <property type="entry name" value="PDZ"/>
</dbReference>
<organism evidence="5 6">
    <name type="scientific">Arthrobacter gengyunqii</name>
    <dbReference type="NCBI Taxonomy" id="2886940"/>
    <lineage>
        <taxon>Bacteria</taxon>
        <taxon>Bacillati</taxon>
        <taxon>Actinomycetota</taxon>
        <taxon>Actinomycetes</taxon>
        <taxon>Micrococcales</taxon>
        <taxon>Micrococcaceae</taxon>
        <taxon>Arthrobacter</taxon>
    </lineage>
</organism>
<feature type="domain" description="PDZ" evidence="4">
    <location>
        <begin position="214"/>
        <end position="302"/>
    </location>
</feature>
<reference evidence="5" key="1">
    <citation type="submission" date="2021-10" db="EMBL/GenBank/DDBJ databases">
        <title>Novel species in genus Arthrobacter.</title>
        <authorList>
            <person name="Liu Y."/>
        </authorList>
    </citation>
    <scope>NUCLEOTIDE SEQUENCE</scope>
    <source>
        <strain evidence="5">Zg-Y786</strain>
    </source>
</reference>
<dbReference type="PRINTS" id="PR00834">
    <property type="entry name" value="PROTEASES2C"/>
</dbReference>
<dbReference type="RefSeq" id="WP_227889656.1">
    <property type="nucleotide sequence ID" value="NZ_JAJFZQ010000002.1"/>
</dbReference>
<dbReference type="Pfam" id="PF13180">
    <property type="entry name" value="PDZ_2"/>
    <property type="match status" value="1"/>
</dbReference>
<evidence type="ECO:0000256" key="2">
    <source>
        <dbReference type="ARBA" id="ARBA00022670"/>
    </source>
</evidence>
<protein>
    <submittedName>
        <fullName evidence="5">Trypsin-like peptidase domain-containing protein</fullName>
    </submittedName>
</protein>
<gene>
    <name evidence="5" type="ORF">LJ752_01910</name>
</gene>
<dbReference type="Gene3D" id="2.30.42.10">
    <property type="match status" value="1"/>
</dbReference>
<dbReference type="Proteomes" id="UP001139168">
    <property type="component" value="Unassembled WGS sequence"/>
</dbReference>
<dbReference type="SMART" id="SM00228">
    <property type="entry name" value="PDZ"/>
    <property type="match status" value="1"/>
</dbReference>
<evidence type="ECO:0000256" key="1">
    <source>
        <dbReference type="ARBA" id="ARBA00010541"/>
    </source>
</evidence>
<dbReference type="EMBL" id="JAJFZQ010000002">
    <property type="protein sequence ID" value="MCC3264798.1"/>
    <property type="molecule type" value="Genomic_DNA"/>
</dbReference>
<evidence type="ECO:0000313" key="6">
    <source>
        <dbReference type="Proteomes" id="UP001139168"/>
    </source>
</evidence>
<dbReference type="PANTHER" id="PTHR22939:SF129">
    <property type="entry name" value="SERINE PROTEASE HTRA2, MITOCHONDRIAL"/>
    <property type="match status" value="1"/>
</dbReference>
<keyword evidence="6" id="KW-1185">Reference proteome</keyword>
<keyword evidence="3" id="KW-0378">Hydrolase</keyword>
<dbReference type="Gene3D" id="2.40.10.120">
    <property type="match status" value="1"/>
</dbReference>
<dbReference type="InterPro" id="IPR009003">
    <property type="entry name" value="Peptidase_S1_PA"/>
</dbReference>
<keyword evidence="2" id="KW-0645">Protease</keyword>
<evidence type="ECO:0000256" key="3">
    <source>
        <dbReference type="ARBA" id="ARBA00022801"/>
    </source>
</evidence>
<dbReference type="InterPro" id="IPR036034">
    <property type="entry name" value="PDZ_sf"/>
</dbReference>
<dbReference type="PANTHER" id="PTHR22939">
    <property type="entry name" value="SERINE PROTEASE FAMILY S1C HTRA-RELATED"/>
    <property type="match status" value="1"/>
</dbReference>
<dbReference type="SUPFAM" id="SSF50494">
    <property type="entry name" value="Trypsin-like serine proteases"/>
    <property type="match status" value="1"/>
</dbReference>
<dbReference type="SUPFAM" id="SSF50156">
    <property type="entry name" value="PDZ domain-like"/>
    <property type="match status" value="1"/>
</dbReference>
<accession>A0ABS8GHT3</accession>
<dbReference type="Pfam" id="PF13365">
    <property type="entry name" value="Trypsin_2"/>
    <property type="match status" value="1"/>
</dbReference>
<evidence type="ECO:0000259" key="4">
    <source>
        <dbReference type="SMART" id="SM00228"/>
    </source>
</evidence>
<name>A0ABS8GHT3_9MICC</name>
<proteinExistence type="inferred from homology"/>
<sequence length="320" mass="33022">MSPKDIALAYTPSVVHLFTDTGSGTGFVIDAAAGLVMTNAHVVSGAGVLKAGLSSGEQVSAKTLGTAPCEDLAVVQLNEVPETLVEVTLGDSEELVSQDTVTAIGYPTAFGDSRTQDAVTTSGAVQSPNLSAAPDSSLPNYSSLIQHDATINPGNSGGPLFNDEGQVVGINTLGNTLANGRIVQGQYYSISVDRAEQFIDRLTAGESMSDIGLTGFAFSEADISGVYSDGSQVQREILDKGYDGLFVDSVTSGSPADDASIFVNDLILSANGVETNSFAELCDVLASASSGETVNLTGMYLQDTGTKKVGDLWEAEVELQ</sequence>
<evidence type="ECO:0000313" key="5">
    <source>
        <dbReference type="EMBL" id="MCC3264798.1"/>
    </source>
</evidence>
<comment type="caution">
    <text evidence="5">The sequence shown here is derived from an EMBL/GenBank/DDBJ whole genome shotgun (WGS) entry which is preliminary data.</text>
</comment>
<dbReference type="InterPro" id="IPR001940">
    <property type="entry name" value="Peptidase_S1C"/>
</dbReference>
<comment type="similarity">
    <text evidence="1">Belongs to the peptidase S1C family.</text>
</comment>